<comment type="caution">
    <text evidence="3">The sequence shown here is derived from an EMBL/GenBank/DDBJ whole genome shotgun (WGS) entry which is preliminary data.</text>
</comment>
<evidence type="ECO:0000313" key="4">
    <source>
        <dbReference type="Proteomes" id="UP001457282"/>
    </source>
</evidence>
<dbReference type="GO" id="GO:0016788">
    <property type="term" value="F:hydrolase activity, acting on ester bonds"/>
    <property type="evidence" value="ECO:0007669"/>
    <property type="project" value="InterPro"/>
</dbReference>
<protein>
    <recommendedName>
        <fullName evidence="5">GDSL esterase/lipase</fullName>
    </recommendedName>
</protein>
<dbReference type="InterPro" id="IPR036514">
    <property type="entry name" value="SGNH_hydro_sf"/>
</dbReference>
<feature type="signal peptide" evidence="2">
    <location>
        <begin position="1"/>
        <end position="26"/>
    </location>
</feature>
<feature type="chain" id="PRO_5043811091" description="GDSL esterase/lipase" evidence="2">
    <location>
        <begin position="27"/>
        <end position="355"/>
    </location>
</feature>
<dbReference type="Gene3D" id="3.40.50.1110">
    <property type="entry name" value="SGNH hydrolase"/>
    <property type="match status" value="1"/>
</dbReference>
<dbReference type="EMBL" id="JBEDUW010000006">
    <property type="protein sequence ID" value="KAK9924449.1"/>
    <property type="molecule type" value="Genomic_DNA"/>
</dbReference>
<dbReference type="SUPFAM" id="SSF52266">
    <property type="entry name" value="SGNH hydrolase"/>
    <property type="match status" value="1"/>
</dbReference>
<evidence type="ECO:0000313" key="3">
    <source>
        <dbReference type="EMBL" id="KAK9924449.1"/>
    </source>
</evidence>
<comment type="similarity">
    <text evidence="1">Belongs to the 'GDSL' lipolytic enzyme family.</text>
</comment>
<dbReference type="Pfam" id="PF00657">
    <property type="entry name" value="Lipase_GDSL"/>
    <property type="match status" value="1"/>
</dbReference>
<evidence type="ECO:0000256" key="1">
    <source>
        <dbReference type="ARBA" id="ARBA00008668"/>
    </source>
</evidence>
<reference evidence="3 4" key="1">
    <citation type="journal article" date="2023" name="G3 (Bethesda)">
        <title>A chromosome-length genome assembly and annotation of blackberry (Rubus argutus, cv. 'Hillquist').</title>
        <authorList>
            <person name="Bruna T."/>
            <person name="Aryal R."/>
            <person name="Dudchenko O."/>
            <person name="Sargent D.J."/>
            <person name="Mead D."/>
            <person name="Buti M."/>
            <person name="Cavallini A."/>
            <person name="Hytonen T."/>
            <person name="Andres J."/>
            <person name="Pham M."/>
            <person name="Weisz D."/>
            <person name="Mascagni F."/>
            <person name="Usai G."/>
            <person name="Natali L."/>
            <person name="Bassil N."/>
            <person name="Fernandez G.E."/>
            <person name="Lomsadze A."/>
            <person name="Armour M."/>
            <person name="Olukolu B."/>
            <person name="Poorten T."/>
            <person name="Britton C."/>
            <person name="Davik J."/>
            <person name="Ashrafi H."/>
            <person name="Aiden E.L."/>
            <person name="Borodovsky M."/>
            <person name="Worthington M."/>
        </authorList>
    </citation>
    <scope>NUCLEOTIDE SEQUENCE [LARGE SCALE GENOMIC DNA]</scope>
    <source>
        <strain evidence="3">PI 553951</strain>
    </source>
</reference>
<dbReference type="FunFam" id="3.40.50.1110:FF:000003">
    <property type="entry name" value="GDSL esterase/lipase APG"/>
    <property type="match status" value="1"/>
</dbReference>
<keyword evidence="4" id="KW-1185">Reference proteome</keyword>
<organism evidence="3 4">
    <name type="scientific">Rubus argutus</name>
    <name type="common">Southern blackberry</name>
    <dbReference type="NCBI Taxonomy" id="59490"/>
    <lineage>
        <taxon>Eukaryota</taxon>
        <taxon>Viridiplantae</taxon>
        <taxon>Streptophyta</taxon>
        <taxon>Embryophyta</taxon>
        <taxon>Tracheophyta</taxon>
        <taxon>Spermatophyta</taxon>
        <taxon>Magnoliopsida</taxon>
        <taxon>eudicotyledons</taxon>
        <taxon>Gunneridae</taxon>
        <taxon>Pentapetalae</taxon>
        <taxon>rosids</taxon>
        <taxon>fabids</taxon>
        <taxon>Rosales</taxon>
        <taxon>Rosaceae</taxon>
        <taxon>Rosoideae</taxon>
        <taxon>Rosoideae incertae sedis</taxon>
        <taxon>Rubus</taxon>
    </lineage>
</organism>
<evidence type="ECO:0000256" key="2">
    <source>
        <dbReference type="SAM" id="SignalP"/>
    </source>
</evidence>
<accession>A0AAW1WLH7</accession>
<dbReference type="CDD" id="cd01837">
    <property type="entry name" value="SGNH_plant_lipase_like"/>
    <property type="match status" value="1"/>
</dbReference>
<sequence>MTHSHISFLLQTQLLLVLLIVIKVAAKVPAVIVFGDSSVDAGNNNQIPTIARSNFQPYGRDFSGGKPTGRFSNGRIPTDFISTAFGLKPTVPAYLDPSYNISDFATGVTFASAGTGYDTATSDVLSVIPLWKQLDYYKEYQNKLRAYRGGNEADETIKEALHMTSLGTNDFLENYYTSFPPSSRSSQYTISQYQDFLIGIAGNFVKELYKLGARKISLGGLPPMGCLPLERTSNVMGGNDCISRYNDVALEFNNKLKSLTVSLNKELPGSKLVFSNPYYIFLHMIRRPSSYGFQVTAVACCATGMFEMGYACNRNNLFTCTDASKYIFWDSFHPTEKANHIVSDYLVKSALAQFL</sequence>
<evidence type="ECO:0008006" key="5">
    <source>
        <dbReference type="Google" id="ProtNLM"/>
    </source>
</evidence>
<dbReference type="AlphaFoldDB" id="A0AAW1WLH7"/>
<dbReference type="InterPro" id="IPR050592">
    <property type="entry name" value="GDSL_lipolytic_enzyme"/>
</dbReference>
<dbReference type="PANTHER" id="PTHR45642:SF32">
    <property type="entry name" value="GDSL-LIKE LIPASE_ACYLHYDROLASE"/>
    <property type="match status" value="1"/>
</dbReference>
<name>A0AAW1WLH7_RUBAR</name>
<dbReference type="Proteomes" id="UP001457282">
    <property type="component" value="Unassembled WGS sequence"/>
</dbReference>
<dbReference type="PANTHER" id="PTHR45642">
    <property type="entry name" value="GDSL ESTERASE/LIPASE EXL3"/>
    <property type="match status" value="1"/>
</dbReference>
<gene>
    <name evidence="3" type="ORF">M0R45_032816</name>
</gene>
<proteinExistence type="inferred from homology"/>
<dbReference type="InterPro" id="IPR001087">
    <property type="entry name" value="GDSL"/>
</dbReference>
<keyword evidence="2" id="KW-0732">Signal</keyword>
<dbReference type="InterPro" id="IPR035669">
    <property type="entry name" value="SGNH_plant_lipase-like"/>
</dbReference>